<evidence type="ECO:0000256" key="4">
    <source>
        <dbReference type="ARBA" id="ARBA00022729"/>
    </source>
</evidence>
<protein>
    <submittedName>
        <fullName evidence="10">Fimbrial protein</fullName>
    </submittedName>
</protein>
<evidence type="ECO:0000256" key="6">
    <source>
        <dbReference type="ARBA" id="ARBA00023136"/>
    </source>
</evidence>
<dbReference type="EMBL" id="BMXA01000008">
    <property type="protein sequence ID" value="GHA20004.1"/>
    <property type="molecule type" value="Genomic_DNA"/>
</dbReference>
<feature type="domain" description="Secretin/TonB short N-terminal" evidence="9">
    <location>
        <begin position="308"/>
        <end position="356"/>
    </location>
</feature>
<comment type="subcellular location">
    <subcellularLocation>
        <location evidence="1 8">Cell outer membrane</location>
    </subcellularLocation>
</comment>
<comment type="similarity">
    <text evidence="2">Belongs to the bacterial secretin family. PilQ subfamily.</text>
</comment>
<dbReference type="Proteomes" id="UP000614811">
    <property type="component" value="Unassembled WGS sequence"/>
</dbReference>
<dbReference type="InterPro" id="IPR001775">
    <property type="entry name" value="GspD/PilQ"/>
</dbReference>
<evidence type="ECO:0000256" key="3">
    <source>
        <dbReference type="ARBA" id="ARBA00022448"/>
    </source>
</evidence>
<dbReference type="Pfam" id="PF00263">
    <property type="entry name" value="Secretin"/>
    <property type="match status" value="1"/>
</dbReference>
<dbReference type="GO" id="GO:0009279">
    <property type="term" value="C:cell outer membrane"/>
    <property type="evidence" value="ECO:0007669"/>
    <property type="project" value="UniProtKB-SubCell"/>
</dbReference>
<name>A0A918VSZ3_9GAMM</name>
<keyword evidence="4" id="KW-0732">Signal</keyword>
<evidence type="ECO:0000313" key="11">
    <source>
        <dbReference type="Proteomes" id="UP000614811"/>
    </source>
</evidence>
<dbReference type="PROSITE" id="PS00875">
    <property type="entry name" value="T2SP_D"/>
    <property type="match status" value="1"/>
</dbReference>
<dbReference type="SMART" id="SM00965">
    <property type="entry name" value="STN"/>
    <property type="match status" value="1"/>
</dbReference>
<dbReference type="PANTHER" id="PTHR30604">
    <property type="entry name" value="PROTEIN TRANSPORT PROTEIN HOFQ"/>
    <property type="match status" value="1"/>
</dbReference>
<dbReference type="Pfam" id="PF03958">
    <property type="entry name" value="Secretin_N"/>
    <property type="match status" value="1"/>
</dbReference>
<reference evidence="10" key="2">
    <citation type="submission" date="2020-09" db="EMBL/GenBank/DDBJ databases">
        <authorList>
            <person name="Sun Q."/>
            <person name="Kim S."/>
        </authorList>
    </citation>
    <scope>NUCLEOTIDE SEQUENCE</scope>
    <source>
        <strain evidence="10">KCTC 12711</strain>
    </source>
</reference>
<dbReference type="Gene3D" id="3.30.1370.120">
    <property type="match status" value="1"/>
</dbReference>
<dbReference type="InterPro" id="IPR004845">
    <property type="entry name" value="T2SS_GspD_CS"/>
</dbReference>
<dbReference type="InterPro" id="IPR051808">
    <property type="entry name" value="Type_IV_pilus_biogenesis"/>
</dbReference>
<dbReference type="NCBIfam" id="TIGR02515">
    <property type="entry name" value="IV_pilus_PilQ"/>
    <property type="match status" value="1"/>
</dbReference>
<proteinExistence type="inferred from homology"/>
<evidence type="ECO:0000256" key="5">
    <source>
        <dbReference type="ARBA" id="ARBA00022927"/>
    </source>
</evidence>
<keyword evidence="11" id="KW-1185">Reference proteome</keyword>
<evidence type="ECO:0000313" key="10">
    <source>
        <dbReference type="EMBL" id="GHA20004.1"/>
    </source>
</evidence>
<organism evidence="10 11">
    <name type="scientific">Arenicella chitinivorans</name>
    <dbReference type="NCBI Taxonomy" id="1329800"/>
    <lineage>
        <taxon>Bacteria</taxon>
        <taxon>Pseudomonadati</taxon>
        <taxon>Pseudomonadota</taxon>
        <taxon>Gammaproteobacteria</taxon>
        <taxon>Arenicellales</taxon>
        <taxon>Arenicellaceae</taxon>
        <taxon>Arenicella</taxon>
    </lineage>
</organism>
<dbReference type="InterPro" id="IPR011662">
    <property type="entry name" value="Secretin/TonB_short_N"/>
</dbReference>
<dbReference type="InterPro" id="IPR013355">
    <property type="entry name" value="Pilus_4_PilQ"/>
</dbReference>
<gene>
    <name evidence="10" type="ORF">GCM10008090_32270</name>
</gene>
<dbReference type="Gene3D" id="3.30.1370.130">
    <property type="match status" value="1"/>
</dbReference>
<keyword evidence="6" id="KW-0472">Membrane</keyword>
<dbReference type="PANTHER" id="PTHR30604:SF1">
    <property type="entry name" value="DNA UTILIZATION PROTEIN HOFQ"/>
    <property type="match status" value="1"/>
</dbReference>
<dbReference type="InterPro" id="IPR004846">
    <property type="entry name" value="T2SS/T3SS_dom"/>
</dbReference>
<dbReference type="AlphaFoldDB" id="A0A918VSZ3"/>
<evidence type="ECO:0000256" key="2">
    <source>
        <dbReference type="ARBA" id="ARBA00006304"/>
    </source>
</evidence>
<reference evidence="10" key="1">
    <citation type="journal article" date="2014" name="Int. J. Syst. Evol. Microbiol.">
        <title>Complete genome sequence of Corynebacterium casei LMG S-19264T (=DSM 44701T), isolated from a smear-ripened cheese.</title>
        <authorList>
            <consortium name="US DOE Joint Genome Institute (JGI-PGF)"/>
            <person name="Walter F."/>
            <person name="Albersmeier A."/>
            <person name="Kalinowski J."/>
            <person name="Ruckert C."/>
        </authorList>
    </citation>
    <scope>NUCLEOTIDE SEQUENCE</scope>
    <source>
        <strain evidence="10">KCTC 12711</strain>
    </source>
</reference>
<dbReference type="GO" id="GO:0009306">
    <property type="term" value="P:protein secretion"/>
    <property type="evidence" value="ECO:0007669"/>
    <property type="project" value="InterPro"/>
</dbReference>
<dbReference type="RefSeq" id="WP_189402742.1">
    <property type="nucleotide sequence ID" value="NZ_BMXA01000008.1"/>
</dbReference>
<accession>A0A918VSZ3</accession>
<sequence length="759" mass="81868">MNASHRPESVCKRIKLALIGVALLTFVNVSSAQSSATLTDVLYSELSGDTIQINFITDAKLEEPGSFSTDTPPRIALDFFGLKNGLEESQIDVSAGKVDSVVAVETVDRTRIIINLFNSARYTLLPTDNGYSVTIHNSDFDDSQVRSPKPFAARPDVVSDTNISKIDFRRSEAGGGTLIVDLTDDNISVDTRERDGEIVVDLVGVNLPPELEQRLDVTDFATPVQTVDAFQNADNVRLVVIPQGKYQHLSLQSGSRYTLTVDPIIESELDKRDREDSELGFEGERLSINFQNIEVRAALAIIADFTGINFVTSDTVSGKITINLKDVPWDQALDVILRTRGLAKRQTGNVIWVAPADEIRSVEEQELKQNAVVAEYAPLVTEVIRINYAKAEEVADVIKSVKVIKQGNTASSSDFDGPRSTAFNVTETDKNSLLSARGSVTVDKRTNSLLVQDVASQIKSLRNVIAKLDKPVRQVLIETRIVEANDTFSRELGARLGFQRITENARFPGGNGSNVGDFIGSGTTEGLKTITDSINDDEDGLIFDTSRGTPGGLAVDLGAESIEGTNPASYAFDIFRAGTGFAHLITLELSALEADGRGRIVASPRLLTANQKEARISQGQEVYIPIPGNGGGAGGGPAGGGGQGGLEKIEAELTLIVTPQITPDDRVILDVQINQDNLITPTIVGTKQIQTQVLADNGETVVIGGIYQEDTGNSETKVPLLGDIPVLGNLFKKKTKRSNRTELLIFLTPKIISPKLNLG</sequence>
<evidence type="ECO:0000256" key="1">
    <source>
        <dbReference type="ARBA" id="ARBA00004442"/>
    </source>
</evidence>
<dbReference type="Gene3D" id="2.60.40.3470">
    <property type="match status" value="1"/>
</dbReference>
<keyword evidence="3 8" id="KW-0813">Transport</keyword>
<keyword evidence="5" id="KW-0653">Protein transport</keyword>
<dbReference type="Pfam" id="PF07660">
    <property type="entry name" value="STN"/>
    <property type="match status" value="1"/>
</dbReference>
<keyword evidence="7" id="KW-0998">Cell outer membrane</keyword>
<evidence type="ECO:0000256" key="7">
    <source>
        <dbReference type="ARBA" id="ARBA00023237"/>
    </source>
</evidence>
<dbReference type="InterPro" id="IPR005644">
    <property type="entry name" value="NolW-like"/>
</dbReference>
<dbReference type="InterPro" id="IPR038591">
    <property type="entry name" value="NolW-like_sf"/>
</dbReference>
<dbReference type="PRINTS" id="PR00811">
    <property type="entry name" value="BCTERIALGSPD"/>
</dbReference>
<evidence type="ECO:0000256" key="8">
    <source>
        <dbReference type="RuleBase" id="RU004004"/>
    </source>
</evidence>
<dbReference type="Pfam" id="PF11741">
    <property type="entry name" value="AMIN"/>
    <property type="match status" value="1"/>
</dbReference>
<dbReference type="InterPro" id="IPR021731">
    <property type="entry name" value="AMIN_dom"/>
</dbReference>
<evidence type="ECO:0000259" key="9">
    <source>
        <dbReference type="SMART" id="SM00965"/>
    </source>
</evidence>
<comment type="caution">
    <text evidence="10">The sequence shown here is derived from an EMBL/GenBank/DDBJ whole genome shotgun (WGS) entry which is preliminary data.</text>
</comment>